<dbReference type="Gene3D" id="2.40.10.310">
    <property type="match status" value="1"/>
</dbReference>
<reference evidence="8" key="2">
    <citation type="journal article" date="2022" name="Nat. Microbiol.">
        <title>A closed Candidatus Odinarchaeum chromosome exposes Asgard archaeal viruses.</title>
        <authorList>
            <person name="Tamarit D."/>
            <person name="Caceres E.F."/>
            <person name="Krupovic M."/>
            <person name="Nijland R."/>
            <person name="Eme L."/>
            <person name="Robinson N.P."/>
            <person name="Ettema T.J.G."/>
        </authorList>
    </citation>
    <scope>NUCLEOTIDE SEQUENCE</scope>
    <source>
        <strain evidence="8">LCB_4</strain>
    </source>
</reference>
<gene>
    <name evidence="6" type="primary">rps8e</name>
    <name evidence="8" type="ORF">OdinLCB4_005415</name>
</gene>
<protein>
    <recommendedName>
        <fullName evidence="5 6">Small ribosomal subunit protein eS8</fullName>
    </recommendedName>
</protein>
<proteinExistence type="inferred from homology"/>
<dbReference type="EMBL" id="CP091871">
    <property type="protein sequence ID" value="WEU39909.1"/>
    <property type="molecule type" value="Genomic_DNA"/>
</dbReference>
<accession>A0AAF0IAU2</accession>
<evidence type="ECO:0000256" key="3">
    <source>
        <dbReference type="ARBA" id="ARBA00022980"/>
    </source>
</evidence>
<dbReference type="AlphaFoldDB" id="A0AAF0IAU2"/>
<comment type="subunit">
    <text evidence="2 6">Part of the 30S ribosomal subunit.</text>
</comment>
<dbReference type="InterPro" id="IPR020919">
    <property type="entry name" value="Ribosomal_protein_eS8_arc"/>
</dbReference>
<comment type="similarity">
    <text evidence="1 6">Belongs to the eukaryotic ribosomal protein eS8 family.</text>
</comment>
<evidence type="ECO:0000256" key="1">
    <source>
        <dbReference type="ARBA" id="ARBA00005257"/>
    </source>
</evidence>
<feature type="region of interest" description="Disordered" evidence="7">
    <location>
        <begin position="1"/>
        <end position="21"/>
    </location>
</feature>
<name>A0AAF0IAU2_ODILC</name>
<dbReference type="GO" id="GO:0006412">
    <property type="term" value="P:translation"/>
    <property type="evidence" value="ECO:0007669"/>
    <property type="project" value="UniProtKB-UniRule"/>
</dbReference>
<evidence type="ECO:0000313" key="8">
    <source>
        <dbReference type="EMBL" id="WEU39909.1"/>
    </source>
</evidence>
<dbReference type="PROSITE" id="PS01193">
    <property type="entry name" value="RIBOSOMAL_S8E"/>
    <property type="match status" value="1"/>
</dbReference>
<dbReference type="InterPro" id="IPR022309">
    <property type="entry name" value="Ribosomal_Se8/biogenesis_NSA2"/>
</dbReference>
<dbReference type="KEGG" id="oyw:OdinLCB4_005415"/>
<sequence>MVVWQGRSDRKPSGGKLKPFRGKRKYEMGCEPALTTQGETPFRKIIRVRGGSRKVRLIKDSYVNVADPQSKRVVRLKILDVVANNASLDLHRKRIITRGAIVRTEKGNVRITSRPGQDGVLNGVLIAS</sequence>
<dbReference type="PANTHER" id="PTHR10394">
    <property type="entry name" value="40S RIBOSOMAL PROTEIN S8"/>
    <property type="match status" value="1"/>
</dbReference>
<keyword evidence="4 6" id="KW-0687">Ribonucleoprotein</keyword>
<dbReference type="HAMAP" id="MF_00029">
    <property type="entry name" value="Ribosomal_eS8"/>
    <property type="match status" value="1"/>
</dbReference>
<reference evidence="8" key="1">
    <citation type="journal article" date="2017" name="Nature">
        <title>Asgard archaea illuminate the origin of eukaryotic cellular complexity.</title>
        <authorList>
            <person name="Zaremba-Niedzwiedzka K."/>
            <person name="Caceres E.F."/>
            <person name="Saw J.H."/>
            <person name="Backstrom D."/>
            <person name="Juzokaite L."/>
            <person name="Vancaester E."/>
            <person name="Seitz K.W."/>
            <person name="Anantharaman K."/>
            <person name="Starnawski P."/>
            <person name="Kjeldsen K.U."/>
            <person name="Scott M.B."/>
            <person name="Nunoura T."/>
            <person name="Banfield J.F."/>
            <person name="Schramm A."/>
            <person name="Baker B.J."/>
            <person name="Spang A."/>
            <person name="Ettema T.J.G."/>
        </authorList>
    </citation>
    <scope>NUCLEOTIDE SEQUENCE</scope>
    <source>
        <strain evidence="8">LCB_4</strain>
    </source>
</reference>
<evidence type="ECO:0000256" key="2">
    <source>
        <dbReference type="ARBA" id="ARBA00011458"/>
    </source>
</evidence>
<dbReference type="GO" id="GO:1990904">
    <property type="term" value="C:ribonucleoprotein complex"/>
    <property type="evidence" value="ECO:0007669"/>
    <property type="project" value="UniProtKB-KW"/>
</dbReference>
<dbReference type="Pfam" id="PF01201">
    <property type="entry name" value="Ribosomal_S8e"/>
    <property type="match status" value="1"/>
</dbReference>
<keyword evidence="3 6" id="KW-0689">Ribosomal protein</keyword>
<evidence type="ECO:0000256" key="6">
    <source>
        <dbReference type="HAMAP-Rule" id="MF_00029"/>
    </source>
</evidence>
<organism evidence="8 9">
    <name type="scientific">Odinarchaeota yellowstonii (strain LCB_4)</name>
    <dbReference type="NCBI Taxonomy" id="1841599"/>
    <lineage>
        <taxon>Archaea</taxon>
        <taxon>Promethearchaeati</taxon>
        <taxon>Candidatus Odinarchaeota</taxon>
        <taxon>Candidatus Odinarchaeia</taxon>
        <taxon>Candidatus Odinarchaeales</taxon>
        <taxon>Candidatus Odinarchaeaceae</taxon>
        <taxon>Candidatus Odinarchaeum</taxon>
    </lineage>
</organism>
<dbReference type="InterPro" id="IPR001047">
    <property type="entry name" value="Ribosomal_eS8"/>
</dbReference>
<dbReference type="Proteomes" id="UP000186851">
    <property type="component" value="Chromosome"/>
</dbReference>
<dbReference type="CDD" id="cd11382">
    <property type="entry name" value="Ribosomal_S8e"/>
    <property type="match status" value="1"/>
</dbReference>
<evidence type="ECO:0000313" key="9">
    <source>
        <dbReference type="Proteomes" id="UP000186851"/>
    </source>
</evidence>
<dbReference type="GO" id="GO:0003735">
    <property type="term" value="F:structural constituent of ribosome"/>
    <property type="evidence" value="ECO:0007669"/>
    <property type="project" value="InterPro"/>
</dbReference>
<evidence type="ECO:0000256" key="4">
    <source>
        <dbReference type="ARBA" id="ARBA00023274"/>
    </source>
</evidence>
<evidence type="ECO:0000256" key="5">
    <source>
        <dbReference type="ARBA" id="ARBA00035277"/>
    </source>
</evidence>
<dbReference type="GO" id="GO:0005840">
    <property type="term" value="C:ribosome"/>
    <property type="evidence" value="ECO:0007669"/>
    <property type="project" value="UniProtKB-KW"/>
</dbReference>
<dbReference type="InterPro" id="IPR018283">
    <property type="entry name" value="Ribosomal_eS8_CS"/>
</dbReference>
<dbReference type="NCBIfam" id="TIGR00307">
    <property type="entry name" value="eS8"/>
    <property type="match status" value="1"/>
</dbReference>
<evidence type="ECO:0000256" key="7">
    <source>
        <dbReference type="SAM" id="MobiDB-lite"/>
    </source>
</evidence>